<dbReference type="Gene3D" id="3.40.50.300">
    <property type="entry name" value="P-loop containing nucleotide triphosphate hydrolases"/>
    <property type="match status" value="1"/>
</dbReference>
<reference evidence="3" key="1">
    <citation type="submission" date="2017-06" db="EMBL/GenBank/DDBJ databases">
        <authorList>
            <person name="Kim H.J."/>
            <person name="Triplett B.A."/>
        </authorList>
    </citation>
    <scope>NUCLEOTIDE SEQUENCE [LARGE SCALE GENOMIC DNA]</scope>
</reference>
<protein>
    <submittedName>
        <fullName evidence="2">Polynucleotide kinase</fullName>
    </submittedName>
</protein>
<dbReference type="Pfam" id="PF25109">
    <property type="entry name" value="HAD_PNKP"/>
    <property type="match status" value="1"/>
</dbReference>
<keyword evidence="2" id="KW-0808">Transferase</keyword>
<dbReference type="InterPro" id="IPR023214">
    <property type="entry name" value="HAD_sf"/>
</dbReference>
<keyword evidence="3" id="KW-1185">Reference proteome</keyword>
<proteinExistence type="predicted"/>
<dbReference type="InterPro" id="IPR027417">
    <property type="entry name" value="P-loop_NTPase"/>
</dbReference>
<dbReference type="InterPro" id="IPR056782">
    <property type="entry name" value="HAD_PNKP"/>
</dbReference>
<accession>A0A286S1T0</accession>
<evidence type="ECO:0000259" key="1">
    <source>
        <dbReference type="Pfam" id="PF25109"/>
    </source>
</evidence>
<dbReference type="KEGG" id="vg:40086279"/>
<dbReference type="Pfam" id="PF13671">
    <property type="entry name" value="AAA_33"/>
    <property type="match status" value="1"/>
</dbReference>
<dbReference type="InterPro" id="IPR036412">
    <property type="entry name" value="HAD-like_sf"/>
</dbReference>
<dbReference type="GeneID" id="40086279"/>
<dbReference type="EMBL" id="MF185731">
    <property type="protein sequence ID" value="ASX99288.1"/>
    <property type="molecule type" value="Genomic_DNA"/>
</dbReference>
<sequence>MTYEIKRPLMSIYRGMPGCGKSTDALKAQKAAQWRGQLAIIVERDQIRRELNPTREKWYYGEFEDEVTALQRARIKAAFTLGADVLVSDTNLPSATVKSLMRLGVNAGAEVQIVDMRNPQQFPLDLLLKRDRERHPSKRVGEEFLRGRYERFIQGKTLTNPELPEVTQELVVEPYEQPDTDTTAWIFDIDGTLAIMGDRHPHDGHLVHLDSVNEDVRLALHNKMDMGHYIYIVTGRDEKYRAVTEKWLVDNKVPYDALFMRPTEPEDQPKTEDSVVKHDLFNLHIRDLGHRIAGVYDDRHRVLRMWRKLGLTTFHINGPDAGNF</sequence>
<dbReference type="OrthoDB" id="5906at10239"/>
<name>A0A286S1T0_9CAUD</name>
<evidence type="ECO:0000313" key="3">
    <source>
        <dbReference type="Proteomes" id="UP000225204"/>
    </source>
</evidence>
<dbReference type="SUPFAM" id="SSF56784">
    <property type="entry name" value="HAD-like"/>
    <property type="match status" value="1"/>
</dbReference>
<evidence type="ECO:0000313" key="2">
    <source>
        <dbReference type="EMBL" id="ASX99288.1"/>
    </source>
</evidence>
<feature type="domain" description="Polynucleotide kinase PNKP phosphatase" evidence="1">
    <location>
        <begin position="183"/>
        <end position="318"/>
    </location>
</feature>
<dbReference type="GO" id="GO:0016301">
    <property type="term" value="F:kinase activity"/>
    <property type="evidence" value="ECO:0007669"/>
    <property type="project" value="UniProtKB-KW"/>
</dbReference>
<dbReference type="Proteomes" id="UP000225204">
    <property type="component" value="Segment"/>
</dbReference>
<dbReference type="RefSeq" id="YP_009610188.1">
    <property type="nucleotide sequence ID" value="NC_042001.1"/>
</dbReference>
<gene>
    <name evidence="2" type="primary">66</name>
    <name evidence="2" type="ORF">SEA_MOLIVIA_66</name>
</gene>
<keyword evidence="2" id="KW-0418">Kinase</keyword>
<dbReference type="Gene3D" id="3.40.50.1000">
    <property type="entry name" value="HAD superfamily/HAD-like"/>
    <property type="match status" value="1"/>
</dbReference>
<dbReference type="SUPFAM" id="SSF52540">
    <property type="entry name" value="P-loop containing nucleoside triphosphate hydrolases"/>
    <property type="match status" value="1"/>
</dbReference>
<organism evidence="2 3">
    <name type="scientific">Arthrobacter phage Molivia</name>
    <dbReference type="NCBI Taxonomy" id="2015839"/>
    <lineage>
        <taxon>Viruses</taxon>
        <taxon>Duplodnaviria</taxon>
        <taxon>Heunggongvirae</taxon>
        <taxon>Uroviricota</taxon>
        <taxon>Caudoviricetes</taxon>
        <taxon>Amigovirus</taxon>
        <taxon>Amigovirus molivia</taxon>
    </lineage>
</organism>